<dbReference type="EMBL" id="LLZZ01000161">
    <property type="protein sequence ID" value="KTA97407.1"/>
    <property type="molecule type" value="Genomic_DNA"/>
</dbReference>
<dbReference type="AlphaFoldDB" id="A0A0W0CG48"/>
<dbReference type="VEuPathDB" id="FungiDB:CAGL0M12232g"/>
<dbReference type="SUPFAM" id="SSF82657">
    <property type="entry name" value="BolA-like"/>
    <property type="match status" value="1"/>
</dbReference>
<dbReference type="VEuPathDB" id="FungiDB:B1J91_M12232g"/>
<dbReference type="GO" id="GO:0051604">
    <property type="term" value="P:protein maturation"/>
    <property type="evidence" value="ECO:0007669"/>
    <property type="project" value="EnsemblFungi"/>
</dbReference>
<dbReference type="PANTHER" id="PTHR46188">
    <property type="entry name" value="BOLA-LIKE PROTEIN 3"/>
    <property type="match status" value="1"/>
</dbReference>
<evidence type="ECO:0000256" key="1">
    <source>
        <dbReference type="ARBA" id="ARBA00005578"/>
    </source>
</evidence>
<protein>
    <submittedName>
        <fullName evidence="3">Altered inheritance of mitochondria protein 1</fullName>
    </submittedName>
</protein>
<reference evidence="3 4" key="1">
    <citation type="submission" date="2015-10" db="EMBL/GenBank/DDBJ databases">
        <title>Draft genomes sequences of Candida glabrata isolates 1A, 1B, 2A, 2B, 3A and 3B.</title>
        <authorList>
            <person name="Haavelsrud O.E."/>
            <person name="Gaustad P."/>
        </authorList>
    </citation>
    <scope>NUCLEOTIDE SEQUENCE [LARGE SCALE GENOMIC DNA]</scope>
    <source>
        <strain evidence="3">910700640</strain>
    </source>
</reference>
<comment type="similarity">
    <text evidence="1 2">Belongs to the BolA/IbaG family.</text>
</comment>
<dbReference type="InterPro" id="IPR002634">
    <property type="entry name" value="BolA"/>
</dbReference>
<sequence length="114" mass="12929">MLGRLISPSLARRSVVNAYTIRRPALVLSLRAYSSGTDEEKRIYEKLSKAFNTTDLRVQDVSGGCGSMYAIDVTSDKFNTLTTIKQHQMVNEVLKEDIPKWHGLQLRTKKNKTK</sequence>
<name>A0A0W0CG48_CANGB</name>
<evidence type="ECO:0000256" key="2">
    <source>
        <dbReference type="RuleBase" id="RU003860"/>
    </source>
</evidence>
<dbReference type="VEuPathDB" id="FungiDB:GWK60_M12177"/>
<dbReference type="Proteomes" id="UP000054886">
    <property type="component" value="Unassembled WGS sequence"/>
</dbReference>
<dbReference type="GO" id="GO:0005759">
    <property type="term" value="C:mitochondrial matrix"/>
    <property type="evidence" value="ECO:0007669"/>
    <property type="project" value="EnsemblFungi"/>
</dbReference>
<accession>A0A0W0CG48</accession>
<dbReference type="InterPro" id="IPR036065">
    <property type="entry name" value="BolA-like_sf"/>
</dbReference>
<organism evidence="3 4">
    <name type="scientific">Candida glabrata</name>
    <name type="common">Yeast</name>
    <name type="synonym">Torulopsis glabrata</name>
    <dbReference type="NCBI Taxonomy" id="5478"/>
    <lineage>
        <taxon>Eukaryota</taxon>
        <taxon>Fungi</taxon>
        <taxon>Dikarya</taxon>
        <taxon>Ascomycota</taxon>
        <taxon>Saccharomycotina</taxon>
        <taxon>Saccharomycetes</taxon>
        <taxon>Saccharomycetales</taxon>
        <taxon>Saccharomycetaceae</taxon>
        <taxon>Nakaseomyces</taxon>
    </lineage>
</organism>
<dbReference type="Gene3D" id="3.30.300.90">
    <property type="entry name" value="BolA-like"/>
    <property type="match status" value="1"/>
</dbReference>
<evidence type="ECO:0000313" key="4">
    <source>
        <dbReference type="Proteomes" id="UP000054886"/>
    </source>
</evidence>
<dbReference type="VEuPathDB" id="FungiDB:GVI51_M12199"/>
<dbReference type="VEuPathDB" id="FungiDB:GW608_M12177"/>
<dbReference type="OrthoDB" id="203381at2759"/>
<dbReference type="Pfam" id="PF01722">
    <property type="entry name" value="BolA"/>
    <property type="match status" value="1"/>
</dbReference>
<dbReference type="InterPro" id="IPR052275">
    <property type="entry name" value="Mt_Fe-S_assembly_factor"/>
</dbReference>
<proteinExistence type="inferred from homology"/>
<dbReference type="PANTHER" id="PTHR46188:SF1">
    <property type="entry name" value="BOLA-LIKE PROTEIN 3"/>
    <property type="match status" value="1"/>
</dbReference>
<comment type="caution">
    <text evidence="3">The sequence shown here is derived from an EMBL/GenBank/DDBJ whole genome shotgun (WGS) entry which is preliminary data.</text>
</comment>
<evidence type="ECO:0000313" key="3">
    <source>
        <dbReference type="EMBL" id="KTA97407.1"/>
    </source>
</evidence>
<gene>
    <name evidence="3" type="ORF">AO440_004380</name>
</gene>